<gene>
    <name evidence="2" type="ORF">GH807_05405</name>
</gene>
<evidence type="ECO:0000256" key="1">
    <source>
        <dbReference type="SAM" id="Phobius"/>
    </source>
</evidence>
<feature type="transmembrane region" description="Helical" evidence="1">
    <location>
        <begin position="59"/>
        <end position="79"/>
    </location>
</feature>
<dbReference type="Proteomes" id="UP000653358">
    <property type="component" value="Unassembled WGS sequence"/>
</dbReference>
<protein>
    <submittedName>
        <fullName evidence="2">Uncharacterized protein</fullName>
    </submittedName>
</protein>
<comment type="caution">
    <text evidence="2">The sequence shown here is derived from an EMBL/GenBank/DDBJ whole genome shotgun (WGS) entry which is preliminary data.</text>
</comment>
<accession>A0ABR6WJ21</accession>
<sequence>MKKNNQFFENSFKTLDEVSRPTDEQKEQILKMVLKEVAVASKVEPRNNRSPLKRIVTDYPWRFAFGAAFLQSSVCTLIFGTDYIRFVMSILGG</sequence>
<evidence type="ECO:0000313" key="2">
    <source>
        <dbReference type="EMBL" id="MBC3796488.1"/>
    </source>
</evidence>
<keyword evidence="1" id="KW-1133">Transmembrane helix</keyword>
<evidence type="ECO:0000313" key="3">
    <source>
        <dbReference type="Proteomes" id="UP000653358"/>
    </source>
</evidence>
<keyword evidence="1" id="KW-0472">Membrane</keyword>
<proteinExistence type="predicted"/>
<organism evidence="2 3">
    <name type="scientific">Acetobacterium tundrae</name>
    <dbReference type="NCBI Taxonomy" id="132932"/>
    <lineage>
        <taxon>Bacteria</taxon>
        <taxon>Bacillati</taxon>
        <taxon>Bacillota</taxon>
        <taxon>Clostridia</taxon>
        <taxon>Eubacteriales</taxon>
        <taxon>Eubacteriaceae</taxon>
        <taxon>Acetobacterium</taxon>
    </lineage>
</organism>
<name>A0ABR6WJ21_9FIRM</name>
<dbReference type="EMBL" id="WJBB01000005">
    <property type="protein sequence ID" value="MBC3796488.1"/>
    <property type="molecule type" value="Genomic_DNA"/>
</dbReference>
<dbReference type="RefSeq" id="WP_148602265.1">
    <property type="nucleotide sequence ID" value="NZ_RXYB01000002.1"/>
</dbReference>
<keyword evidence="3" id="KW-1185">Reference proteome</keyword>
<reference evidence="2 3" key="1">
    <citation type="journal article" date="2020" name="mSystems">
        <title>Defining Genomic and Predicted Metabolic Features of the Acetobacterium Genus.</title>
        <authorList>
            <person name="Ross D.E."/>
            <person name="Marshall C.W."/>
            <person name="Gulliver D."/>
            <person name="May H.D."/>
            <person name="Norman R.S."/>
        </authorList>
    </citation>
    <scope>NUCLEOTIDE SEQUENCE [LARGE SCALE GENOMIC DNA]</scope>
    <source>
        <strain evidence="2 3">DSM 9173</strain>
    </source>
</reference>
<keyword evidence="1" id="KW-0812">Transmembrane</keyword>